<dbReference type="AlphaFoldDB" id="F6WP72"/>
<dbReference type="FunCoup" id="F6WP72">
    <property type="interactions" value="3"/>
</dbReference>
<dbReference type="InParanoid" id="F6WP72"/>
<comment type="subcellular location">
    <subcellularLocation>
        <location evidence="1">Secreted</location>
    </subcellularLocation>
</comment>
<evidence type="ECO:0000313" key="5">
    <source>
        <dbReference type="Ensembl" id="ENSCINP00000025892.2"/>
    </source>
</evidence>
<dbReference type="OMA" id="YATMENA"/>
<keyword evidence="2" id="KW-0964">Secreted</keyword>
<dbReference type="GeneTree" id="ENSGT00940000167262"/>
<dbReference type="PANTHER" id="PTHR23192:SF87">
    <property type="entry name" value="AMASSIN-3"/>
    <property type="match status" value="1"/>
</dbReference>
<dbReference type="PROSITE" id="PS51132">
    <property type="entry name" value="OLF"/>
    <property type="match status" value="1"/>
</dbReference>
<evidence type="ECO:0000259" key="4">
    <source>
        <dbReference type="PROSITE" id="PS51132"/>
    </source>
</evidence>
<feature type="disulfide bond" evidence="3">
    <location>
        <begin position="4"/>
        <end position="186"/>
    </location>
</feature>
<evidence type="ECO:0000256" key="1">
    <source>
        <dbReference type="ARBA" id="ARBA00004613"/>
    </source>
</evidence>
<dbReference type="InterPro" id="IPR050605">
    <property type="entry name" value="Olfactomedin-like_domain"/>
</dbReference>
<dbReference type="GO" id="GO:0005576">
    <property type="term" value="C:extracellular region"/>
    <property type="evidence" value="ECO:0007669"/>
    <property type="project" value="UniProtKB-SubCell"/>
</dbReference>
<evidence type="ECO:0000256" key="2">
    <source>
        <dbReference type="ARBA" id="ARBA00022525"/>
    </source>
</evidence>
<dbReference type="InterPro" id="IPR003112">
    <property type="entry name" value="Olfac-like_dom"/>
</dbReference>
<dbReference type="EMBL" id="EAAA01002841">
    <property type="status" value="NOT_ANNOTATED_CDS"/>
    <property type="molecule type" value="Genomic_DNA"/>
</dbReference>
<evidence type="ECO:0000256" key="3">
    <source>
        <dbReference type="PROSITE-ProRule" id="PRU00446"/>
    </source>
</evidence>
<keyword evidence="3" id="KW-1015">Disulfide bond</keyword>
<evidence type="ECO:0000313" key="6">
    <source>
        <dbReference type="Proteomes" id="UP000008144"/>
    </source>
</evidence>
<feature type="domain" description="Olfactomedin-like" evidence="4">
    <location>
        <begin position="3"/>
        <end position="254"/>
    </location>
</feature>
<dbReference type="Proteomes" id="UP000008144">
    <property type="component" value="Chromosome 9"/>
</dbReference>
<protein>
    <recommendedName>
        <fullName evidence="4">Olfactomedin-like domain-containing protein</fullName>
    </recommendedName>
</protein>
<accession>F6WP72</accession>
<reference evidence="6" key="1">
    <citation type="journal article" date="2002" name="Science">
        <title>The draft genome of Ciona intestinalis: insights into chordate and vertebrate origins.</title>
        <authorList>
            <person name="Dehal P."/>
            <person name="Satou Y."/>
            <person name="Campbell R.K."/>
            <person name="Chapman J."/>
            <person name="Degnan B."/>
            <person name="De Tomaso A."/>
            <person name="Davidson B."/>
            <person name="Di Gregorio A."/>
            <person name="Gelpke M."/>
            <person name="Goodstein D.M."/>
            <person name="Harafuji N."/>
            <person name="Hastings K.E."/>
            <person name="Ho I."/>
            <person name="Hotta K."/>
            <person name="Huang W."/>
            <person name="Kawashima T."/>
            <person name="Lemaire P."/>
            <person name="Martinez D."/>
            <person name="Meinertzhagen I.A."/>
            <person name="Necula S."/>
            <person name="Nonaka M."/>
            <person name="Putnam N."/>
            <person name="Rash S."/>
            <person name="Saiga H."/>
            <person name="Satake M."/>
            <person name="Terry A."/>
            <person name="Yamada L."/>
            <person name="Wang H.G."/>
            <person name="Awazu S."/>
            <person name="Azumi K."/>
            <person name="Boore J."/>
            <person name="Branno M."/>
            <person name="Chin-Bow S."/>
            <person name="DeSantis R."/>
            <person name="Doyle S."/>
            <person name="Francino P."/>
            <person name="Keys D.N."/>
            <person name="Haga S."/>
            <person name="Hayashi H."/>
            <person name="Hino K."/>
            <person name="Imai K.S."/>
            <person name="Inaba K."/>
            <person name="Kano S."/>
            <person name="Kobayashi K."/>
            <person name="Kobayashi M."/>
            <person name="Lee B.I."/>
            <person name="Makabe K.W."/>
            <person name="Manohar C."/>
            <person name="Matassi G."/>
            <person name="Medina M."/>
            <person name="Mochizuki Y."/>
            <person name="Mount S."/>
            <person name="Morishita T."/>
            <person name="Miura S."/>
            <person name="Nakayama A."/>
            <person name="Nishizaka S."/>
            <person name="Nomoto H."/>
            <person name="Ohta F."/>
            <person name="Oishi K."/>
            <person name="Rigoutsos I."/>
            <person name="Sano M."/>
            <person name="Sasaki A."/>
            <person name="Sasakura Y."/>
            <person name="Shoguchi E."/>
            <person name="Shin-i T."/>
            <person name="Spagnuolo A."/>
            <person name="Stainier D."/>
            <person name="Suzuki M.M."/>
            <person name="Tassy O."/>
            <person name="Takatori N."/>
            <person name="Tokuoka M."/>
            <person name="Yagi K."/>
            <person name="Yoshizaki F."/>
            <person name="Wada S."/>
            <person name="Zhang C."/>
            <person name="Hyatt P.D."/>
            <person name="Larimer F."/>
            <person name="Detter C."/>
            <person name="Doggett N."/>
            <person name="Glavina T."/>
            <person name="Hawkins T."/>
            <person name="Richardson P."/>
            <person name="Lucas S."/>
            <person name="Kohara Y."/>
            <person name="Levine M."/>
            <person name="Satoh N."/>
            <person name="Rokhsar D.S."/>
        </authorList>
    </citation>
    <scope>NUCLEOTIDE SEQUENCE [LARGE SCALE GENOMIC DNA]</scope>
</reference>
<dbReference type="Pfam" id="PF02191">
    <property type="entry name" value="OLF"/>
    <property type="match status" value="1"/>
</dbReference>
<reference evidence="5" key="4">
    <citation type="submission" date="2025-09" db="UniProtKB">
        <authorList>
            <consortium name="Ensembl"/>
        </authorList>
    </citation>
    <scope>IDENTIFICATION</scope>
</reference>
<dbReference type="HOGENOM" id="CLU_035236_1_0_1"/>
<name>F6WP72_CIOIN</name>
<sequence>LSDCESLKAISKPVVRAKGKKIFGAWMRDPISNEVDGTIWVLPHFYENNKVEEYATIRDMAHKRPRTTYDLPYEWAGTGHVVYNGSLYYNKRNSSVMVRYNFLTRDVVVEKSLGGACFGNTAPYQWSGSTDFDFAIDESGLWIIYATMENAMDIVISKLDPESLEVLSTWQTNWRKQWSGNAFMQCGVLYVLKKYDEKVTSLGYYYDTNTKIYKHIDIPFWNNYEWNTMLAYNPSDKQLYAWDQGYLVNYNVTF</sequence>
<dbReference type="PANTHER" id="PTHR23192">
    <property type="entry name" value="OLFACTOMEDIN-RELATED"/>
    <property type="match status" value="1"/>
</dbReference>
<organism evidence="5 6">
    <name type="scientific">Ciona intestinalis</name>
    <name type="common">Transparent sea squirt</name>
    <name type="synonym">Ascidia intestinalis</name>
    <dbReference type="NCBI Taxonomy" id="7719"/>
    <lineage>
        <taxon>Eukaryota</taxon>
        <taxon>Metazoa</taxon>
        <taxon>Chordata</taxon>
        <taxon>Tunicata</taxon>
        <taxon>Ascidiacea</taxon>
        <taxon>Phlebobranchia</taxon>
        <taxon>Cionidae</taxon>
        <taxon>Ciona</taxon>
    </lineage>
</organism>
<reference evidence="5" key="2">
    <citation type="journal article" date="2008" name="Genome Biol.">
        <title>Improved genome assembly and evidence-based global gene model set for the chordate Ciona intestinalis: new insight into intron and operon populations.</title>
        <authorList>
            <person name="Satou Y."/>
            <person name="Mineta K."/>
            <person name="Ogasawara M."/>
            <person name="Sasakura Y."/>
            <person name="Shoguchi E."/>
            <person name="Ueno K."/>
            <person name="Yamada L."/>
            <person name="Matsumoto J."/>
            <person name="Wasserscheid J."/>
            <person name="Dewar K."/>
            <person name="Wiley G.B."/>
            <person name="Macmil S.L."/>
            <person name="Roe B.A."/>
            <person name="Zeller R.W."/>
            <person name="Hastings K.E."/>
            <person name="Lemaire P."/>
            <person name="Lindquist E."/>
            <person name="Endo T."/>
            <person name="Hotta K."/>
            <person name="Inaba K."/>
        </authorList>
    </citation>
    <scope>NUCLEOTIDE SEQUENCE [LARGE SCALE GENOMIC DNA]</scope>
    <source>
        <strain evidence="5">wild type</strain>
    </source>
</reference>
<reference evidence="5" key="3">
    <citation type="submission" date="2025-08" db="UniProtKB">
        <authorList>
            <consortium name="Ensembl"/>
        </authorList>
    </citation>
    <scope>IDENTIFICATION</scope>
</reference>
<keyword evidence="6" id="KW-1185">Reference proteome</keyword>
<dbReference type="SMART" id="SM00284">
    <property type="entry name" value="OLF"/>
    <property type="match status" value="1"/>
</dbReference>
<proteinExistence type="predicted"/>
<dbReference type="Ensembl" id="ENSCINT00000026138.2">
    <property type="protein sequence ID" value="ENSCINP00000025892.2"/>
    <property type="gene ID" value="ENSCING00000014274.2"/>
</dbReference>